<protein>
    <submittedName>
        <fullName evidence="1">Uncharacterized protein</fullName>
    </submittedName>
</protein>
<name>A0ABP7QAF8_9BACT</name>
<dbReference type="Proteomes" id="UP001501556">
    <property type="component" value="Unassembled WGS sequence"/>
</dbReference>
<proteinExistence type="predicted"/>
<sequence length="48" mass="5445">MKDGRADESTVNLANAQVVVVSRKQQLKFYLKTARKEVKSSLKQVHKS</sequence>
<accession>A0ABP7QAF8</accession>
<dbReference type="EMBL" id="BAABDI010000016">
    <property type="protein sequence ID" value="GAA3978847.1"/>
    <property type="molecule type" value="Genomic_DNA"/>
</dbReference>
<dbReference type="RefSeq" id="WP_345124866.1">
    <property type="nucleotide sequence ID" value="NZ_BAABDI010000016.1"/>
</dbReference>
<evidence type="ECO:0000313" key="1">
    <source>
        <dbReference type="EMBL" id="GAA3978847.1"/>
    </source>
</evidence>
<organism evidence="1 2">
    <name type="scientific">Hymenobacter antarcticus</name>
    <dbReference type="NCBI Taxonomy" id="486270"/>
    <lineage>
        <taxon>Bacteria</taxon>
        <taxon>Pseudomonadati</taxon>
        <taxon>Bacteroidota</taxon>
        <taxon>Cytophagia</taxon>
        <taxon>Cytophagales</taxon>
        <taxon>Hymenobacteraceae</taxon>
        <taxon>Hymenobacter</taxon>
    </lineage>
</organism>
<gene>
    <name evidence="1" type="ORF">GCM10022407_24990</name>
</gene>
<comment type="caution">
    <text evidence="1">The sequence shown here is derived from an EMBL/GenBank/DDBJ whole genome shotgun (WGS) entry which is preliminary data.</text>
</comment>
<keyword evidence="2" id="KW-1185">Reference proteome</keyword>
<evidence type="ECO:0000313" key="2">
    <source>
        <dbReference type="Proteomes" id="UP001501556"/>
    </source>
</evidence>
<reference evidence="2" key="1">
    <citation type="journal article" date="2019" name="Int. J. Syst. Evol. Microbiol.">
        <title>The Global Catalogue of Microorganisms (GCM) 10K type strain sequencing project: providing services to taxonomists for standard genome sequencing and annotation.</title>
        <authorList>
            <consortium name="The Broad Institute Genomics Platform"/>
            <consortium name="The Broad Institute Genome Sequencing Center for Infectious Disease"/>
            <person name="Wu L."/>
            <person name="Ma J."/>
        </authorList>
    </citation>
    <scope>NUCLEOTIDE SEQUENCE [LARGE SCALE GENOMIC DNA]</scope>
    <source>
        <strain evidence="2">JCM 17217</strain>
    </source>
</reference>